<dbReference type="CDD" id="cd00817">
    <property type="entry name" value="ValRS_core"/>
    <property type="match status" value="1"/>
</dbReference>
<evidence type="ECO:0000256" key="4">
    <source>
        <dbReference type="ARBA" id="ARBA00022598"/>
    </source>
</evidence>
<dbReference type="InterPro" id="IPR002300">
    <property type="entry name" value="aa-tRNA-synth_Ia"/>
</dbReference>
<dbReference type="SUPFAM" id="SSF46589">
    <property type="entry name" value="tRNA-binding arm"/>
    <property type="match status" value="1"/>
</dbReference>
<comment type="catalytic activity">
    <reaction evidence="10 11">
        <text>tRNA(Val) + L-valine + ATP = L-valyl-tRNA(Val) + AMP + diphosphate</text>
        <dbReference type="Rhea" id="RHEA:10704"/>
        <dbReference type="Rhea" id="RHEA-COMP:9672"/>
        <dbReference type="Rhea" id="RHEA-COMP:9708"/>
        <dbReference type="ChEBI" id="CHEBI:30616"/>
        <dbReference type="ChEBI" id="CHEBI:33019"/>
        <dbReference type="ChEBI" id="CHEBI:57762"/>
        <dbReference type="ChEBI" id="CHEBI:78442"/>
        <dbReference type="ChEBI" id="CHEBI:78537"/>
        <dbReference type="ChEBI" id="CHEBI:456215"/>
        <dbReference type="EC" id="6.1.1.9"/>
    </reaction>
</comment>
<dbReference type="FunFam" id="3.90.740.10:FF:000010">
    <property type="entry name" value="Valine--tRNA ligase"/>
    <property type="match status" value="1"/>
</dbReference>
<dbReference type="GO" id="GO:0006438">
    <property type="term" value="P:valyl-tRNA aminoacylation"/>
    <property type="evidence" value="ECO:0007669"/>
    <property type="project" value="UniProtKB-UniRule"/>
</dbReference>
<dbReference type="EC" id="6.1.1.9" evidence="11"/>
<evidence type="ECO:0000256" key="2">
    <source>
        <dbReference type="ARBA" id="ARBA00011245"/>
    </source>
</evidence>
<dbReference type="FunFam" id="3.40.50.620:FF:000306">
    <property type="entry name" value="Valine--tRNA ligase"/>
    <property type="match status" value="1"/>
</dbReference>
<evidence type="ECO:0000313" key="14">
    <source>
        <dbReference type="EMBL" id="AHK63315.1"/>
    </source>
</evidence>
<dbReference type="PATRIC" id="fig|1229831.3.peg.459"/>
<dbReference type="NCBIfam" id="NF004349">
    <property type="entry name" value="PRK05729.1"/>
    <property type="match status" value="1"/>
</dbReference>
<feature type="domain" description="Aminoacyl-tRNA synthetase class Ia" evidence="12">
    <location>
        <begin position="567"/>
        <end position="606"/>
    </location>
</feature>
<dbReference type="PANTHER" id="PTHR11946">
    <property type="entry name" value="VALYL-TRNA SYNTHETASES"/>
    <property type="match status" value="1"/>
</dbReference>
<evidence type="ECO:0000313" key="15">
    <source>
        <dbReference type="Proteomes" id="UP000019433"/>
    </source>
</evidence>
<dbReference type="Gene3D" id="3.40.50.620">
    <property type="entry name" value="HUPs"/>
    <property type="match status" value="2"/>
</dbReference>
<evidence type="ECO:0000256" key="5">
    <source>
        <dbReference type="ARBA" id="ARBA00022741"/>
    </source>
</evidence>
<protein>
    <recommendedName>
        <fullName evidence="11">Valine--tRNA ligase</fullName>
        <ecNumber evidence="11">6.1.1.9</ecNumber>
    </recommendedName>
    <alternativeName>
        <fullName evidence="11">Valyl-tRNA synthetase</fullName>
        <shortName evidence="11">ValRS</shortName>
    </alternativeName>
</protein>
<gene>
    <name evidence="11 14" type="primary">valS</name>
    <name evidence="14" type="ORF">M832_04520</name>
</gene>
<dbReference type="EMBL" id="CP006571">
    <property type="protein sequence ID" value="AHK63315.1"/>
    <property type="molecule type" value="Genomic_DNA"/>
</dbReference>
<proteinExistence type="inferred from homology"/>
<keyword evidence="3 11" id="KW-0963">Cytoplasm</keyword>
<dbReference type="NCBIfam" id="TIGR00422">
    <property type="entry name" value="valS"/>
    <property type="match status" value="1"/>
</dbReference>
<dbReference type="CDD" id="cd07962">
    <property type="entry name" value="Anticodon_Ia_Val"/>
    <property type="match status" value="1"/>
</dbReference>
<evidence type="ECO:0000256" key="10">
    <source>
        <dbReference type="ARBA" id="ARBA00047552"/>
    </source>
</evidence>
<dbReference type="HOGENOM" id="CLU_001493_0_2_0"/>
<feature type="domain" description="Methionyl/Valyl/Leucyl/Isoleucyl-tRNA synthetase anticodon-binding" evidence="13">
    <location>
        <begin position="656"/>
        <end position="824"/>
    </location>
</feature>
<comment type="subunit">
    <text evidence="2 11">Monomer.</text>
</comment>
<dbReference type="Gene3D" id="1.10.730.10">
    <property type="entry name" value="Isoleucyl-tRNA Synthetase, Domain 1"/>
    <property type="match status" value="1"/>
</dbReference>
<keyword evidence="7 11" id="KW-0648">Protein biosynthesis</keyword>
<dbReference type="GO" id="GO:0005829">
    <property type="term" value="C:cytosol"/>
    <property type="evidence" value="ECO:0007669"/>
    <property type="project" value="TreeGrafter"/>
</dbReference>
<dbReference type="GO" id="GO:0004832">
    <property type="term" value="F:valine-tRNA ligase activity"/>
    <property type="evidence" value="ECO:0007669"/>
    <property type="project" value="UniProtKB-UniRule"/>
</dbReference>
<accession>W8JGK4</accession>
<dbReference type="InterPro" id="IPR009008">
    <property type="entry name" value="Val/Leu/Ile-tRNA-synth_edit"/>
</dbReference>
<feature type="short sequence motif" description="'HIGH' region" evidence="11">
    <location>
        <begin position="51"/>
        <end position="61"/>
    </location>
</feature>
<evidence type="ECO:0000259" key="12">
    <source>
        <dbReference type="Pfam" id="PF00133"/>
    </source>
</evidence>
<dbReference type="InterPro" id="IPR010978">
    <property type="entry name" value="tRNA-bd_arm"/>
</dbReference>
<keyword evidence="5 11" id="KW-0547">Nucleotide-binding</keyword>
<dbReference type="SUPFAM" id="SSF47323">
    <property type="entry name" value="Anticodon-binding domain of a subclass of class I aminoacyl-tRNA synthetases"/>
    <property type="match status" value="1"/>
</dbReference>
<dbReference type="SUPFAM" id="SSF52374">
    <property type="entry name" value="Nucleotidylyl transferase"/>
    <property type="match status" value="1"/>
</dbReference>
<dbReference type="GO" id="GO:0005524">
    <property type="term" value="F:ATP binding"/>
    <property type="evidence" value="ECO:0007669"/>
    <property type="project" value="UniProtKB-UniRule"/>
</dbReference>
<evidence type="ECO:0000259" key="13">
    <source>
        <dbReference type="Pfam" id="PF08264"/>
    </source>
</evidence>
<feature type="coiled-coil region" evidence="11">
    <location>
        <begin position="877"/>
        <end position="939"/>
    </location>
</feature>
<dbReference type="GO" id="GO:0002161">
    <property type="term" value="F:aminoacyl-tRNA deacylase activity"/>
    <property type="evidence" value="ECO:0007669"/>
    <property type="project" value="InterPro"/>
</dbReference>
<comment type="similarity">
    <text evidence="11">Belongs to the class-I aminoacyl-tRNA synthetase family. ValS type 1 subfamily.</text>
</comment>
<dbReference type="Proteomes" id="UP000019433">
    <property type="component" value="Chromosome"/>
</dbReference>
<keyword evidence="6 11" id="KW-0067">ATP-binding</keyword>
<comment type="subcellular location">
    <subcellularLocation>
        <location evidence="1 11">Cytoplasm</location>
    </subcellularLocation>
</comment>
<feature type="binding site" evidence="11">
    <location>
        <position position="571"/>
    </location>
    <ligand>
        <name>ATP</name>
        <dbReference type="ChEBI" id="CHEBI:30616"/>
    </ligand>
</feature>
<feature type="short sequence motif" description="'KMSKS' region" evidence="11">
    <location>
        <begin position="568"/>
        <end position="572"/>
    </location>
</feature>
<dbReference type="PROSITE" id="PS00178">
    <property type="entry name" value="AA_TRNA_LIGASE_I"/>
    <property type="match status" value="1"/>
</dbReference>
<comment type="function">
    <text evidence="11">Catalyzes the attachment of valine to tRNA(Val). As ValRS can inadvertently accommodate and process structurally similar amino acids such as threonine, to avoid such errors, it has a 'posttransfer' editing activity that hydrolyzes mischarged Thr-tRNA(Val) in a tRNA-dependent manner.</text>
</comment>
<dbReference type="Gene3D" id="3.90.740.10">
    <property type="entry name" value="Valyl/Leucyl/Isoleucyl-tRNA synthetase, editing domain"/>
    <property type="match status" value="1"/>
</dbReference>
<sequence length="944" mass="108883">MDINMEEDEFPRAYDSKEIEAKLYAFWEQSYMFVAHSESDKPPYAVIMPPPNVTGILHMGHALVNTLQDILIRYKRMSGFEVCWIPGTDHAGIATQTIVERHLYSSLGKRRVDFSREEFLSHVWTWKEKSESVILSQLRQLGCSCDWSRLRFTMEPLANRAVRKAFKDLFDKGHIYQGYYLVNWDPVLQTALADDEVEYEERDGWLYYIRYRVVNSNEEIIVATTRPETLLGDTAIAISPNDKRYSHLLGSKVYLPFVNREIPIIGDVSVDPSFGTGAVKVTPAHDKDDYRIGLSHHLPMINIFTPTGEINENGGKFVGLSREQARTDIILELNTLGLFVKKEPHKLRIGVSYRSGAVVEPYLSKQWFVSVDHFRDDLRGFVNHEEIQIFPPEFKRNYLSWVNNLRDWCISRQLWWGHRIPVWHHKHDADRKICYDGEGVPEEVAQDPDSWYQDPDVLDTWFSSGLWPLTCLGWPDLESQDFEKFYPTALLITGHDILFFWVTRMVLLCSAMVNKQPFSHVFLHGLIFGKSYKRYNASGEWTYISGEEKHAYDLGKALPQDVVAKWEKLSKSKGNVIDPLEMIATYGADAVRMTLCSCANRGEQIDLDYRLFEEYKNFANKIWNGARFIFSHISQLTGHDLAQGIDIQLLDIEDYFILDSFNNLLRQLESAYTVYAFDKIISMSYEFFKNDLCSTYIEIIKPVLFGKRGNEETRLTKQKLLSVLLVNVLGVLHPVAPFITDTLFLRLKESLGELPLNCSDAITSHALSMLRADSYMCSPYPQEIKIPFPEHLQESWALAERLVYTIRNIRGEMQIDPRISLDIFILCPETVSIDPYIPIMRALCGLSVVECLQEQPKDRMYSLGVVDNIRLGVFVPSQHLAKEKSRLEKEKARLESMIKSISILLASENFRTRANPDLVHSKEEALKNHRIELQNILNKLASFS</sequence>
<dbReference type="InterPro" id="IPR013155">
    <property type="entry name" value="M/V/L/I-tRNA-synth_anticd-bd"/>
</dbReference>
<keyword evidence="8 11" id="KW-0175">Coiled coil</keyword>
<evidence type="ECO:0000256" key="1">
    <source>
        <dbReference type="ARBA" id="ARBA00004496"/>
    </source>
</evidence>
<evidence type="ECO:0000256" key="11">
    <source>
        <dbReference type="HAMAP-Rule" id="MF_02004"/>
    </source>
</evidence>
<reference evidence="14 15" key="1">
    <citation type="journal article" date="2014" name="Syst. Appl. Microbiol.">
        <title>Evidence for the existence of two new members of the family Chlamydiaceae and proposal of Chlamydia avium sp. nov. and Chlamydia gallinacea sp. nov.</title>
        <authorList>
            <person name="Sachse K."/>
            <person name="Laroucau K."/>
            <person name="Riege K."/>
            <person name="Wehner S."/>
            <person name="Dilcher M."/>
            <person name="Creasy H.H."/>
            <person name="Weidmann M."/>
            <person name="Myers G."/>
            <person name="Vorimore F."/>
            <person name="Vicari N."/>
            <person name="Magnino S."/>
            <person name="Liebler-Tenorio E."/>
            <person name="Ruettger A."/>
            <person name="Bavoil P.M."/>
            <person name="Hufert F.T."/>
            <person name="Rossello-Mora R."/>
            <person name="Marz M."/>
        </authorList>
    </citation>
    <scope>NUCLEOTIDE SEQUENCE [LARGE SCALE GENOMIC DNA]</scope>
    <source>
        <strain evidence="14 15">10DC88</strain>
    </source>
</reference>
<dbReference type="KEGG" id="cav:M832_04520"/>
<name>W8JGK4_9CHLA</name>
<comment type="domain">
    <text evidence="11">ValRS has two distinct active sites: one for aminoacylation and one for editing. The misactivated threonine is translocated from the active site to the editing site.</text>
</comment>
<evidence type="ECO:0000256" key="8">
    <source>
        <dbReference type="ARBA" id="ARBA00023054"/>
    </source>
</evidence>
<keyword evidence="9 11" id="KW-0030">Aminoacyl-tRNA synthetase</keyword>
<dbReference type="HAMAP" id="MF_02004">
    <property type="entry name" value="Val_tRNA_synth_type1"/>
    <property type="match status" value="1"/>
</dbReference>
<dbReference type="InterPro" id="IPR001412">
    <property type="entry name" value="aa-tRNA-synth_I_CS"/>
</dbReference>
<dbReference type="Pfam" id="PF08264">
    <property type="entry name" value="Anticodon_1"/>
    <property type="match status" value="1"/>
</dbReference>
<dbReference type="Gene3D" id="1.10.287.380">
    <property type="entry name" value="Valyl-tRNA synthetase, C-terminal domain"/>
    <property type="match status" value="1"/>
</dbReference>
<dbReference type="InterPro" id="IPR002303">
    <property type="entry name" value="Valyl-tRNA_ligase"/>
</dbReference>
<evidence type="ECO:0000256" key="6">
    <source>
        <dbReference type="ARBA" id="ARBA00022840"/>
    </source>
</evidence>
<comment type="domain">
    <text evidence="11">The C-terminal coiled-coil domain is crucial for aminoacylation activity.</text>
</comment>
<dbReference type="InterPro" id="IPR014729">
    <property type="entry name" value="Rossmann-like_a/b/a_fold"/>
</dbReference>
<dbReference type="FunFam" id="3.40.50.620:FF:000032">
    <property type="entry name" value="Valine--tRNA ligase"/>
    <property type="match status" value="1"/>
</dbReference>
<dbReference type="SUPFAM" id="SSF50677">
    <property type="entry name" value="ValRS/IleRS/LeuRS editing domain"/>
    <property type="match status" value="1"/>
</dbReference>
<dbReference type="InterPro" id="IPR037118">
    <property type="entry name" value="Val-tRNA_synth_C_sf"/>
</dbReference>
<dbReference type="PANTHER" id="PTHR11946:SF93">
    <property type="entry name" value="VALINE--TRNA LIGASE, CHLOROPLASTIC_MITOCHONDRIAL 2"/>
    <property type="match status" value="1"/>
</dbReference>
<evidence type="ECO:0000256" key="3">
    <source>
        <dbReference type="ARBA" id="ARBA00022490"/>
    </source>
</evidence>
<evidence type="ECO:0000256" key="7">
    <source>
        <dbReference type="ARBA" id="ARBA00022917"/>
    </source>
</evidence>
<dbReference type="AlphaFoldDB" id="W8JGK4"/>
<organism evidence="14 15">
    <name type="scientific">Chlamydia avium 10DC88</name>
    <dbReference type="NCBI Taxonomy" id="1229831"/>
    <lineage>
        <taxon>Bacteria</taxon>
        <taxon>Pseudomonadati</taxon>
        <taxon>Chlamydiota</taxon>
        <taxon>Chlamydiia</taxon>
        <taxon>Chlamydiales</taxon>
        <taxon>Chlamydiaceae</taxon>
        <taxon>Chlamydia/Chlamydophila group</taxon>
        <taxon>Chlamydia</taxon>
    </lineage>
</organism>
<dbReference type="Pfam" id="PF00133">
    <property type="entry name" value="tRNA-synt_1"/>
    <property type="match status" value="2"/>
</dbReference>
<dbReference type="PRINTS" id="PR00986">
    <property type="entry name" value="TRNASYNTHVAL"/>
</dbReference>
<dbReference type="eggNOG" id="COG0525">
    <property type="taxonomic scope" value="Bacteria"/>
</dbReference>
<dbReference type="InterPro" id="IPR033705">
    <property type="entry name" value="Anticodon_Ia_Val"/>
</dbReference>
<dbReference type="InterPro" id="IPR009080">
    <property type="entry name" value="tRNAsynth_Ia_anticodon-bd"/>
</dbReference>
<dbReference type="STRING" id="1229831.M832_04520"/>
<evidence type="ECO:0000256" key="9">
    <source>
        <dbReference type="ARBA" id="ARBA00023146"/>
    </source>
</evidence>
<keyword evidence="4 11" id="KW-0436">Ligase</keyword>
<feature type="domain" description="Aminoacyl-tRNA synthetase class Ia" evidence="12">
    <location>
        <begin position="23"/>
        <end position="529"/>
    </location>
</feature>